<dbReference type="Pfam" id="PF13360">
    <property type="entry name" value="PQQ_2"/>
    <property type="match status" value="1"/>
</dbReference>
<dbReference type="InterPro" id="IPR011047">
    <property type="entry name" value="Quinoprotein_ADH-like_sf"/>
</dbReference>
<protein>
    <recommendedName>
        <fullName evidence="1">Pyrrolo-quinoline quinone repeat domain-containing protein</fullName>
    </recommendedName>
</protein>
<sequence length="568" mass="60099">MRRLLLSLPILLSLGCEPEPAPPMPGDVTLTRAWQSETFAGCVLASPLEHDGHVIVSTGDGRVVALDPDDGTIVWELVLPEPEGTLAHVIATPVIVGDRLVLTWQVVDATARDPAAGPRSAHHVAVVDLVRGELDPAFPIVTLAASRPSADGSGEVVFRASNALSRSRLVHATTADHELGLVYVSFGNARDIQPWHGWIFELDLDAWRARGAESAIASVLLTSPSNECGIDGESGSDDMICGAGVWSPAGPLLVPDDEHGFALIVPTGNGALDLATRSYAHTLMRVRGPGLSFDPRCDASACAEFDVLDPAPACIASCEDLFVPRLSPEDPPFDAPGCEELTFFECYAALDWDLGANTPARVELASGRVVYVLPAKDGGVYLLDDEHLGTLHDRVQVVAACGAGGVPCEANWAGTMVTQPLIADVDGTPLAIIATFMPDAVHPAGLVALRVIEDEGGAHLEPAWTWPSFDGQEARERFRRHPSGLRLVTIEGEDHVAIVEQGRLGSEPGVLHLVRARDGAHAERVALDGPGQRYAVPLALGTRLIVPSCDQGNAGPGHVEAWDAVVVR</sequence>
<dbReference type="Proteomes" id="UP000034883">
    <property type="component" value="Chromosome"/>
</dbReference>
<proteinExistence type="predicted"/>
<keyword evidence="3" id="KW-1185">Reference proteome</keyword>
<dbReference type="InterPro" id="IPR018391">
    <property type="entry name" value="PQQ_b-propeller_rpt"/>
</dbReference>
<dbReference type="KEGG" id="samy:DB32_000197"/>
<dbReference type="EMBL" id="CP011125">
    <property type="protein sequence ID" value="AKF03048.1"/>
    <property type="molecule type" value="Genomic_DNA"/>
</dbReference>
<dbReference type="STRING" id="927083.DB32_000197"/>
<name>A0A0F6VYS4_9BACT</name>
<reference evidence="2 3" key="1">
    <citation type="submission" date="2015-03" db="EMBL/GenBank/DDBJ databases">
        <title>Genome assembly of Sandaracinus amylolyticus DSM 53668.</title>
        <authorList>
            <person name="Sharma G."/>
            <person name="Subramanian S."/>
        </authorList>
    </citation>
    <scope>NUCLEOTIDE SEQUENCE [LARGE SCALE GENOMIC DNA]</scope>
    <source>
        <strain evidence="2 3">DSM 53668</strain>
    </source>
</reference>
<dbReference type="PROSITE" id="PS51257">
    <property type="entry name" value="PROKAR_LIPOPROTEIN"/>
    <property type="match status" value="1"/>
</dbReference>
<dbReference type="AlphaFoldDB" id="A0A0F6VYS4"/>
<organism evidence="2 3">
    <name type="scientific">Sandaracinus amylolyticus</name>
    <dbReference type="NCBI Taxonomy" id="927083"/>
    <lineage>
        <taxon>Bacteria</taxon>
        <taxon>Pseudomonadati</taxon>
        <taxon>Myxococcota</taxon>
        <taxon>Polyangia</taxon>
        <taxon>Polyangiales</taxon>
        <taxon>Sandaracinaceae</taxon>
        <taxon>Sandaracinus</taxon>
    </lineage>
</organism>
<dbReference type="InterPro" id="IPR002372">
    <property type="entry name" value="PQQ_rpt_dom"/>
</dbReference>
<dbReference type="SMART" id="SM00564">
    <property type="entry name" value="PQQ"/>
    <property type="match status" value="1"/>
</dbReference>
<dbReference type="InterPro" id="IPR015943">
    <property type="entry name" value="WD40/YVTN_repeat-like_dom_sf"/>
</dbReference>
<evidence type="ECO:0000259" key="1">
    <source>
        <dbReference type="Pfam" id="PF13360"/>
    </source>
</evidence>
<dbReference type="OrthoDB" id="5479599at2"/>
<gene>
    <name evidence="2" type="ORF">DB32_000197</name>
</gene>
<dbReference type="RefSeq" id="WP_053230527.1">
    <property type="nucleotide sequence ID" value="NZ_CP011125.1"/>
</dbReference>
<evidence type="ECO:0000313" key="3">
    <source>
        <dbReference type="Proteomes" id="UP000034883"/>
    </source>
</evidence>
<dbReference type="SUPFAM" id="SSF50998">
    <property type="entry name" value="Quinoprotein alcohol dehydrogenase-like"/>
    <property type="match status" value="2"/>
</dbReference>
<evidence type="ECO:0000313" key="2">
    <source>
        <dbReference type="EMBL" id="AKF03048.1"/>
    </source>
</evidence>
<accession>A0A0F6VYS4</accession>
<feature type="domain" description="Pyrrolo-quinoline quinone repeat" evidence="1">
    <location>
        <begin position="38"/>
        <end position="124"/>
    </location>
</feature>
<dbReference type="Gene3D" id="2.130.10.10">
    <property type="entry name" value="YVTN repeat-like/Quinoprotein amine dehydrogenase"/>
    <property type="match status" value="1"/>
</dbReference>